<dbReference type="RefSeq" id="XP_010758692.1">
    <property type="nucleotide sequence ID" value="XM_010760390.1"/>
</dbReference>
<protein>
    <submittedName>
        <fullName evidence="2">Uncharacterized protein</fullName>
    </submittedName>
</protein>
<organism evidence="2 3">
    <name type="scientific">Paracoccidioides brasiliensis (strain Pb18)</name>
    <dbReference type="NCBI Taxonomy" id="502780"/>
    <lineage>
        <taxon>Eukaryota</taxon>
        <taxon>Fungi</taxon>
        <taxon>Dikarya</taxon>
        <taxon>Ascomycota</taxon>
        <taxon>Pezizomycotina</taxon>
        <taxon>Eurotiomycetes</taxon>
        <taxon>Eurotiomycetidae</taxon>
        <taxon>Onygenales</taxon>
        <taxon>Ajellomycetaceae</taxon>
        <taxon>Paracoccidioides</taxon>
    </lineage>
</organism>
<evidence type="ECO:0000313" key="3">
    <source>
        <dbReference type="Proteomes" id="UP000001628"/>
    </source>
</evidence>
<name>C1G781_PARBD</name>
<keyword evidence="3" id="KW-1185">Reference proteome</keyword>
<gene>
    <name evidence="2" type="ORF">PADG_03036</name>
</gene>
<sequence>MTLRAGQKEGIWLSKCGKPRWMPEEGETDRSIRWRLLPHAAEHESESETNQLHIPDGALDEQGYHPYQRRVSSAVGLAAAAAAASAASAAADRQLDQITAQQLATIS</sequence>
<feature type="region of interest" description="Disordered" evidence="1">
    <location>
        <begin position="41"/>
        <end position="61"/>
    </location>
</feature>
<proteinExistence type="predicted"/>
<accession>C1G781</accession>
<dbReference type="Proteomes" id="UP000001628">
    <property type="component" value="Unassembled WGS sequence"/>
</dbReference>
<evidence type="ECO:0000313" key="2">
    <source>
        <dbReference type="EMBL" id="EEH46938.1"/>
    </source>
</evidence>
<dbReference type="AlphaFoldDB" id="C1G781"/>
<evidence type="ECO:0000256" key="1">
    <source>
        <dbReference type="SAM" id="MobiDB-lite"/>
    </source>
</evidence>
<reference evidence="2 3" key="1">
    <citation type="journal article" date="2011" name="PLoS Genet.">
        <title>Comparative genomic analysis of human fungal pathogens causing paracoccidioidomycosis.</title>
        <authorList>
            <person name="Desjardins C.A."/>
            <person name="Champion M.D."/>
            <person name="Holder J.W."/>
            <person name="Muszewska A."/>
            <person name="Goldberg J."/>
            <person name="Bailao A.M."/>
            <person name="Brigido M.M."/>
            <person name="Ferreira M.E."/>
            <person name="Garcia A.M."/>
            <person name="Grynberg M."/>
            <person name="Gujja S."/>
            <person name="Heiman D.I."/>
            <person name="Henn M.R."/>
            <person name="Kodira C.D."/>
            <person name="Leon-Narvaez H."/>
            <person name="Longo L.V."/>
            <person name="Ma L.J."/>
            <person name="Malavazi I."/>
            <person name="Matsuo A.L."/>
            <person name="Morais F.V."/>
            <person name="Pereira M."/>
            <person name="Rodriguez-Brito S."/>
            <person name="Sakthikumar S."/>
            <person name="Salem-Izacc S.M."/>
            <person name="Sykes S.M."/>
            <person name="Teixeira M.M."/>
            <person name="Vallejo M.C."/>
            <person name="Walter M.E."/>
            <person name="Yandava C."/>
            <person name="Young S."/>
            <person name="Zeng Q."/>
            <person name="Zucker J."/>
            <person name="Felipe M.S."/>
            <person name="Goldman G.H."/>
            <person name="Haas B.J."/>
            <person name="McEwen J.G."/>
            <person name="Nino-Vega G."/>
            <person name="Puccia R."/>
            <person name="San-Blas G."/>
            <person name="Soares C.M."/>
            <person name="Birren B.W."/>
            <person name="Cuomo C.A."/>
        </authorList>
    </citation>
    <scope>NUCLEOTIDE SEQUENCE [LARGE SCALE GENOMIC DNA]</scope>
    <source>
        <strain evidence="2 3">Pb18</strain>
    </source>
</reference>
<dbReference type="InParanoid" id="C1G781"/>
<dbReference type="VEuPathDB" id="FungiDB:PADG_03036"/>
<dbReference type="GeneID" id="22582408"/>
<dbReference type="EMBL" id="KN275959">
    <property type="protein sequence ID" value="EEH46938.1"/>
    <property type="molecule type" value="Genomic_DNA"/>
</dbReference>
<dbReference type="HOGENOM" id="CLU_2210790_0_0_1"/>
<dbReference type="KEGG" id="pbn:PADG_03036"/>